<dbReference type="Gene3D" id="3.30.70.360">
    <property type="match status" value="1"/>
</dbReference>
<dbReference type="GO" id="GO:0016787">
    <property type="term" value="F:hydrolase activity"/>
    <property type="evidence" value="ECO:0007669"/>
    <property type="project" value="UniProtKB-KW"/>
</dbReference>
<feature type="domain" description="Peptidase M20 dimerisation" evidence="3">
    <location>
        <begin position="160"/>
        <end position="260"/>
    </location>
</feature>
<evidence type="ECO:0000313" key="5">
    <source>
        <dbReference type="Proteomes" id="UP000280417"/>
    </source>
</evidence>
<dbReference type="Gene3D" id="3.40.630.10">
    <property type="entry name" value="Zn peptidases"/>
    <property type="match status" value="1"/>
</dbReference>
<dbReference type="Pfam" id="PF01546">
    <property type="entry name" value="Peptidase_M20"/>
    <property type="match status" value="1"/>
</dbReference>
<dbReference type="Proteomes" id="UP000280417">
    <property type="component" value="Unassembled WGS sequence"/>
</dbReference>
<dbReference type="Pfam" id="PF07687">
    <property type="entry name" value="M20_dimer"/>
    <property type="match status" value="1"/>
</dbReference>
<evidence type="ECO:0000256" key="2">
    <source>
        <dbReference type="ARBA" id="ARBA00022801"/>
    </source>
</evidence>
<dbReference type="GO" id="GO:0046872">
    <property type="term" value="F:metal ion binding"/>
    <property type="evidence" value="ECO:0007669"/>
    <property type="project" value="UniProtKB-KW"/>
</dbReference>
<evidence type="ECO:0000313" key="4">
    <source>
        <dbReference type="EMBL" id="RLE14333.1"/>
    </source>
</evidence>
<gene>
    <name evidence="4" type="ORF">DRJ04_02570</name>
</gene>
<dbReference type="PANTHER" id="PTHR43808:SF25">
    <property type="entry name" value="PEPTIDASE M20 DIMERISATION DOMAIN-CONTAINING PROTEIN"/>
    <property type="match status" value="1"/>
</dbReference>
<dbReference type="SUPFAM" id="SSF55031">
    <property type="entry name" value="Bacterial exopeptidase dimerisation domain"/>
    <property type="match status" value="1"/>
</dbReference>
<keyword evidence="2" id="KW-0378">Hydrolase</keyword>
<dbReference type="InterPro" id="IPR050072">
    <property type="entry name" value="Peptidase_M20A"/>
</dbReference>
<dbReference type="AlphaFoldDB" id="A0A662DJ65"/>
<proteinExistence type="predicted"/>
<reference evidence="4 5" key="1">
    <citation type="submission" date="2018-06" db="EMBL/GenBank/DDBJ databases">
        <title>Extensive metabolic versatility and redundancy in microbially diverse, dynamic hydrothermal sediments.</title>
        <authorList>
            <person name="Dombrowski N."/>
            <person name="Teske A."/>
            <person name="Baker B.J."/>
        </authorList>
    </citation>
    <scope>NUCLEOTIDE SEQUENCE [LARGE SCALE GENOMIC DNA]</scope>
    <source>
        <strain evidence="4">B3_G15</strain>
    </source>
</reference>
<comment type="caution">
    <text evidence="4">The sequence shown here is derived from an EMBL/GenBank/DDBJ whole genome shotgun (WGS) entry which is preliminary data.</text>
</comment>
<organism evidence="4 5">
    <name type="scientific">Aerophobetes bacterium</name>
    <dbReference type="NCBI Taxonomy" id="2030807"/>
    <lineage>
        <taxon>Bacteria</taxon>
        <taxon>Candidatus Aerophobota</taxon>
    </lineage>
</organism>
<evidence type="ECO:0000259" key="3">
    <source>
        <dbReference type="Pfam" id="PF07687"/>
    </source>
</evidence>
<name>A0A662DJ65_UNCAE</name>
<accession>A0A662DJ65</accession>
<dbReference type="PANTHER" id="PTHR43808">
    <property type="entry name" value="ACETYLORNITHINE DEACETYLASE"/>
    <property type="match status" value="1"/>
</dbReference>
<dbReference type="InterPro" id="IPR002933">
    <property type="entry name" value="Peptidase_M20"/>
</dbReference>
<dbReference type="EMBL" id="QMQA01000049">
    <property type="protein sequence ID" value="RLE14333.1"/>
    <property type="molecule type" value="Genomic_DNA"/>
</dbReference>
<dbReference type="InterPro" id="IPR036264">
    <property type="entry name" value="Bact_exopeptidase_dim_dom"/>
</dbReference>
<keyword evidence="1" id="KW-0479">Metal-binding</keyword>
<protein>
    <recommendedName>
        <fullName evidence="3">Peptidase M20 dimerisation domain-containing protein</fullName>
    </recommendedName>
</protein>
<sequence length="360" mass="39890">MKKIKSSVLQARIIEILRELVETPTPTGSEERLHEFLSSFLEKVGFQIEIQKIPGYSSNLIGRRKKGGPLFCTHIDTYPAFAHAQPYRLRIEGENLVGRGVVDPKGQIASLLVALERTETPSQVAFTSGEEEEALGSRFLDIKAREGVVLEPTDLSLALSQAGAIEIEVEVEGKAVHGSVPHEGENAILKALEVYRQLEKMTFLKLTHPHFPRGGWINLGKIEGGEDIMVVPHHCFFQADVGIVPGVDIDKAVKEIEGIAWRTGAKVNFRDITSPVEVDPRLKIVKLLRQSFKEVVGKEPRVGGMPSWTDAENLFQKGIRCVVFGAGKLSVAHSNHEAISLKELETLSRILIRFLNLWEG</sequence>
<evidence type="ECO:0000256" key="1">
    <source>
        <dbReference type="ARBA" id="ARBA00022723"/>
    </source>
</evidence>
<dbReference type="InterPro" id="IPR011650">
    <property type="entry name" value="Peptidase_M20_dimer"/>
</dbReference>
<dbReference type="SUPFAM" id="SSF53187">
    <property type="entry name" value="Zn-dependent exopeptidases"/>
    <property type="match status" value="1"/>
</dbReference>